<sequence>MVWLIRIHHHKTRTTFIIHLKPFHYRIKSFLERLSAFVNCPIICLYIPCAIML</sequence>
<dbReference type="WBParaSite" id="HPLM_0001702301-mRNA-1">
    <property type="protein sequence ID" value="HPLM_0001702301-mRNA-1"/>
    <property type="gene ID" value="HPLM_0001702301"/>
</dbReference>
<protein>
    <submittedName>
        <fullName evidence="1 3">Uncharacterized protein</fullName>
    </submittedName>
</protein>
<proteinExistence type="predicted"/>
<reference evidence="1 2" key="2">
    <citation type="submission" date="2018-11" db="EMBL/GenBank/DDBJ databases">
        <authorList>
            <consortium name="Pathogen Informatics"/>
        </authorList>
    </citation>
    <scope>NUCLEOTIDE SEQUENCE [LARGE SCALE GENOMIC DNA]</scope>
    <source>
        <strain evidence="1 2">MHpl1</strain>
    </source>
</reference>
<evidence type="ECO:0000313" key="2">
    <source>
        <dbReference type="Proteomes" id="UP000268014"/>
    </source>
</evidence>
<gene>
    <name evidence="1" type="ORF">HPLM_LOCUS17018</name>
</gene>
<dbReference type="EMBL" id="UZAF01019714">
    <property type="protein sequence ID" value="VDO62892.1"/>
    <property type="molecule type" value="Genomic_DNA"/>
</dbReference>
<evidence type="ECO:0000313" key="3">
    <source>
        <dbReference type="WBParaSite" id="HPLM_0001702301-mRNA-1"/>
    </source>
</evidence>
<dbReference type="Proteomes" id="UP000268014">
    <property type="component" value="Unassembled WGS sequence"/>
</dbReference>
<organism evidence="3">
    <name type="scientific">Haemonchus placei</name>
    <name type="common">Barber's pole worm</name>
    <dbReference type="NCBI Taxonomy" id="6290"/>
    <lineage>
        <taxon>Eukaryota</taxon>
        <taxon>Metazoa</taxon>
        <taxon>Ecdysozoa</taxon>
        <taxon>Nematoda</taxon>
        <taxon>Chromadorea</taxon>
        <taxon>Rhabditida</taxon>
        <taxon>Rhabditina</taxon>
        <taxon>Rhabditomorpha</taxon>
        <taxon>Strongyloidea</taxon>
        <taxon>Trichostrongylidae</taxon>
        <taxon>Haemonchus</taxon>
    </lineage>
</organism>
<evidence type="ECO:0000313" key="1">
    <source>
        <dbReference type="EMBL" id="VDO62892.1"/>
    </source>
</evidence>
<dbReference type="AlphaFoldDB" id="A0A0N4WYQ9"/>
<reference evidence="3" key="1">
    <citation type="submission" date="2017-02" db="UniProtKB">
        <authorList>
            <consortium name="WormBaseParasite"/>
        </authorList>
    </citation>
    <scope>IDENTIFICATION</scope>
</reference>
<name>A0A0N4WYQ9_HAEPC</name>
<accession>A0A0N4WYQ9</accession>
<keyword evidence="2" id="KW-1185">Reference proteome</keyword>